<feature type="chain" id="PRO_5022964352" evidence="2">
    <location>
        <begin position="20"/>
        <end position="133"/>
    </location>
</feature>
<dbReference type="GO" id="GO:0071944">
    <property type="term" value="C:cell periphery"/>
    <property type="evidence" value="ECO:0007669"/>
    <property type="project" value="TreeGrafter"/>
</dbReference>
<dbReference type="InterPro" id="IPR037737">
    <property type="entry name" value="Srf1"/>
</dbReference>
<feature type="transmembrane region" description="Helical" evidence="1">
    <location>
        <begin position="106"/>
        <end position="130"/>
    </location>
</feature>
<reference evidence="3 4" key="1">
    <citation type="submission" date="2019-05" db="EMBL/GenBank/DDBJ databases">
        <title>Emergence of the Ug99 lineage of the wheat stem rust pathogen through somatic hybridization.</title>
        <authorList>
            <person name="Li F."/>
            <person name="Upadhyaya N.M."/>
            <person name="Sperschneider J."/>
            <person name="Matny O."/>
            <person name="Nguyen-Phuc H."/>
            <person name="Mago R."/>
            <person name="Raley C."/>
            <person name="Miller M.E."/>
            <person name="Silverstein K.A.T."/>
            <person name="Henningsen E."/>
            <person name="Hirsch C.D."/>
            <person name="Visser B."/>
            <person name="Pretorius Z.A."/>
            <person name="Steffenson B.J."/>
            <person name="Schwessinger B."/>
            <person name="Dodds P.N."/>
            <person name="Figueroa M."/>
        </authorList>
    </citation>
    <scope>NUCLEOTIDE SEQUENCE [LARGE SCALE GENOMIC DNA]</scope>
    <source>
        <strain evidence="3 4">Ug99</strain>
    </source>
</reference>
<accession>A0A5B0SMK7</accession>
<organism evidence="3 4">
    <name type="scientific">Puccinia graminis f. sp. tritici</name>
    <dbReference type="NCBI Taxonomy" id="56615"/>
    <lineage>
        <taxon>Eukaryota</taxon>
        <taxon>Fungi</taxon>
        <taxon>Dikarya</taxon>
        <taxon>Basidiomycota</taxon>
        <taxon>Pucciniomycotina</taxon>
        <taxon>Pucciniomycetes</taxon>
        <taxon>Pucciniales</taxon>
        <taxon>Pucciniaceae</taxon>
        <taxon>Puccinia</taxon>
    </lineage>
</organism>
<keyword evidence="1" id="KW-0812">Transmembrane</keyword>
<name>A0A5B0SMK7_PUCGR</name>
<comment type="caution">
    <text evidence="3">The sequence shown here is derived from an EMBL/GenBank/DDBJ whole genome shotgun (WGS) entry which is preliminary data.</text>
</comment>
<dbReference type="PANTHER" id="PTHR36819:SF1">
    <property type="entry name" value="REGULATOR OF PHOSPHOLIPASE D SRF1"/>
    <property type="match status" value="1"/>
</dbReference>
<protein>
    <submittedName>
        <fullName evidence="3">Uncharacterized protein</fullName>
    </submittedName>
</protein>
<feature type="signal peptide" evidence="2">
    <location>
        <begin position="1"/>
        <end position="19"/>
    </location>
</feature>
<keyword evidence="1" id="KW-0472">Membrane</keyword>
<evidence type="ECO:0000313" key="4">
    <source>
        <dbReference type="Proteomes" id="UP000325313"/>
    </source>
</evidence>
<sequence>MFHTLSELVFVSLWSAGLALTMNDELRSPLRCQSPTITPLNQSTNGIPTELAARLTSIRASPDAVAQIVKITTDYQHSLYASAEVPNFANLTPQLVTRLCHLQASLVSIIFAGLALYTLVLVVSLFRIFIKIP</sequence>
<evidence type="ECO:0000256" key="2">
    <source>
        <dbReference type="SAM" id="SignalP"/>
    </source>
</evidence>
<proteinExistence type="predicted"/>
<evidence type="ECO:0000313" key="3">
    <source>
        <dbReference type="EMBL" id="KAA1139172.1"/>
    </source>
</evidence>
<keyword evidence="1" id="KW-1133">Transmembrane helix</keyword>
<gene>
    <name evidence="3" type="ORF">PGTUg99_036962</name>
</gene>
<dbReference type="Proteomes" id="UP000325313">
    <property type="component" value="Unassembled WGS sequence"/>
</dbReference>
<dbReference type="PANTHER" id="PTHR36819">
    <property type="entry name" value="REGULATOR OF PHOSPHOLIPASE D SRF1"/>
    <property type="match status" value="1"/>
</dbReference>
<dbReference type="AlphaFoldDB" id="A0A5B0SMK7"/>
<dbReference type="GO" id="GO:0000324">
    <property type="term" value="C:fungal-type vacuole"/>
    <property type="evidence" value="ECO:0007669"/>
    <property type="project" value="TreeGrafter"/>
</dbReference>
<evidence type="ECO:0000256" key="1">
    <source>
        <dbReference type="SAM" id="Phobius"/>
    </source>
</evidence>
<keyword evidence="2" id="KW-0732">Signal</keyword>
<dbReference type="EMBL" id="VDEP01000001">
    <property type="protein sequence ID" value="KAA1139172.1"/>
    <property type="molecule type" value="Genomic_DNA"/>
</dbReference>